<comment type="caution">
    <text evidence="1">The sequence shown here is derived from an EMBL/GenBank/DDBJ whole genome shotgun (WGS) entry which is preliminary data.</text>
</comment>
<proteinExistence type="predicted"/>
<name>A0ACC3BNL6_PYRYE</name>
<evidence type="ECO:0000313" key="2">
    <source>
        <dbReference type="Proteomes" id="UP000798662"/>
    </source>
</evidence>
<evidence type="ECO:0000313" key="1">
    <source>
        <dbReference type="EMBL" id="KAK1859325.1"/>
    </source>
</evidence>
<reference evidence="1" key="1">
    <citation type="submission" date="2019-11" db="EMBL/GenBank/DDBJ databases">
        <title>Nori genome reveals adaptations in red seaweeds to the harsh intertidal environment.</title>
        <authorList>
            <person name="Wang D."/>
            <person name="Mao Y."/>
        </authorList>
    </citation>
    <scope>NUCLEOTIDE SEQUENCE</scope>
    <source>
        <tissue evidence="1">Gametophyte</tissue>
    </source>
</reference>
<gene>
    <name evidence="1" type="ORF">I4F81_001922</name>
</gene>
<keyword evidence="2" id="KW-1185">Reference proteome</keyword>
<sequence length="1254" mass="126661">MGISGLLPVLRPITERVNVASFRGRRVGVDGFAWLHRGGYSCALELATGAPTSGYLTHFLHRVNLLLHHGVIPVVVFDGAPLPMKADTNAERRASRAEARRAGEAALAVGDRRAATEYFQRCVTVTPEMVATVMGALRPLGVRAMVAPYEADAQLAFLAATGEVDAVITEDSDLVVYGVPTLLFKMSKFGDADRVQSADLRDVPDPPMRHSTPDMLLWTAVLAGCDFFPGVPGLGVKRAHGLVRQFAGNLGRLLAFVSAEPRLRVQPTFIADFHRACLVFRHQVVWDPSARRTVHLTPLSPAALHHVPPTMVAAEDASMSPYAFLGAHPPSDVAAAVVRSELHPITHQPLVPRGTAAAPMVRPRSAWQPRGAAGAASAPFMARSEQVEVPVGAASGLQGGIRTFLVSKQSAAAVRKPFKRPRPAAAPSEAASDAGSAADSLGAAVTLIAQQVGALPSGTPGGSAAPSSAPPSGGRPHRVGRSPQMANFLSLTRADGVAAGAGFGRGDARANSRVGDVEVGGAAGRRRSGKVVVSSYFGSPLGGAAAVRRTSLSLNHMAVPEAEATVPSQQGPAPALLGRSLRRASPPPASPPPASPCPASPRFASSRSASPRQTRRQPASGPLSRSPFAWSNVQVEQAESRAWSLPPRPKSPLPRRLLWEEKGHALFQLSRGSSSVDGDALDWDEAAEAEADAALAETDADMARAGASPSGSPSEDDCVDDHGMGADGPGAEADLFPLLPETAEQEEITSTAIEAAAAADVAARFGRHAGSSRAALPSSSIGPLPQAPVMNDESSAEAEEGSRPSSPELDMDDAPRPKTGTCAAAAVQRPTEAAERSARVASVLTPSGVDCGSPADRLLPPPDGGRSSPALSASGLPLTDGGPLTADCEQERCKSAQGHVGWTMTVDNGAATADNKLLAAGDGPLSPASDVAVALLGGMPSGVPAIALGPDAELPPASSEPEKVCPTTAVKQPPSSGGQLPSASANVSGALGVLGACAPCPSVDVVRSGSAALLQKPASAAVDAGPSGGARLSHADAVLAQAVELTLGLAATAERPPRSPVDADGPPSATDGALLACTPPVQPLVRASPSPSAPPASPWVGQVASPPPPATSASRAASQPWGVAPGSSVAVASCTPPTGTPPSPVAAGGAEDADDLPQSRPALPVVASTGDFPMGGDSAGVPAAAGTTAVLLPGGSPPRSAGSQPSVASGVLSTVPDGSEPLKSVTPSLDSGVLLPTLAPTSSCAPGSAMSPDP</sequence>
<organism evidence="1 2">
    <name type="scientific">Pyropia yezoensis</name>
    <name type="common">Susabi-nori</name>
    <name type="synonym">Porphyra yezoensis</name>
    <dbReference type="NCBI Taxonomy" id="2788"/>
    <lineage>
        <taxon>Eukaryota</taxon>
        <taxon>Rhodophyta</taxon>
        <taxon>Bangiophyceae</taxon>
        <taxon>Bangiales</taxon>
        <taxon>Bangiaceae</taxon>
        <taxon>Pyropia</taxon>
    </lineage>
</organism>
<dbReference type="EMBL" id="CM020618">
    <property type="protein sequence ID" value="KAK1859325.1"/>
    <property type="molecule type" value="Genomic_DNA"/>
</dbReference>
<protein>
    <submittedName>
        <fullName evidence="1">Uncharacterized protein</fullName>
    </submittedName>
</protein>
<accession>A0ACC3BNL6</accession>
<dbReference type="Proteomes" id="UP000798662">
    <property type="component" value="Chromosome 1"/>
</dbReference>